<evidence type="ECO:0000313" key="2">
    <source>
        <dbReference type="Proteomes" id="UP000184191"/>
    </source>
</evidence>
<dbReference type="InterPro" id="IPR011990">
    <property type="entry name" value="TPR-like_helical_dom_sf"/>
</dbReference>
<dbReference type="AlphaFoldDB" id="A0A1M6YZQ9"/>
<sequence length="204" mass="23169">MSYTEMNMFVPRIWGFDLGSTQAKVARQAGWTRADILWEGLMEAANTAWLKGDQKAAAKMFRRAFWVARLAFARNDLRQATVQLNLGILARKTGQSEKAQGYLKKAAHHWDTHAGANIAAMQIAPRARSSLFHLRMEALHRDTYHDNFRARVGKIADEIRSAIDNLQRDQAVGCRLYARWLGERPNVYDDTRKVLGACLLVLDP</sequence>
<evidence type="ECO:0008006" key="3">
    <source>
        <dbReference type="Google" id="ProtNLM"/>
    </source>
</evidence>
<dbReference type="Proteomes" id="UP000184191">
    <property type="component" value="Unassembled WGS sequence"/>
</dbReference>
<protein>
    <recommendedName>
        <fullName evidence="3">Tetratricopeptide repeat-containing protein</fullName>
    </recommendedName>
</protein>
<gene>
    <name evidence="1" type="ORF">SAMN05444414_108100</name>
</gene>
<dbReference type="EMBL" id="FRBN01000008">
    <property type="protein sequence ID" value="SHL23781.1"/>
    <property type="molecule type" value="Genomic_DNA"/>
</dbReference>
<dbReference type="Gene3D" id="1.25.40.10">
    <property type="entry name" value="Tetratricopeptide repeat domain"/>
    <property type="match status" value="1"/>
</dbReference>
<dbReference type="SUPFAM" id="SSF48452">
    <property type="entry name" value="TPR-like"/>
    <property type="match status" value="1"/>
</dbReference>
<organism evidence="1 2">
    <name type="scientific">Roseovarius marisflavi</name>
    <dbReference type="NCBI Taxonomy" id="1054996"/>
    <lineage>
        <taxon>Bacteria</taxon>
        <taxon>Pseudomonadati</taxon>
        <taxon>Pseudomonadota</taxon>
        <taxon>Alphaproteobacteria</taxon>
        <taxon>Rhodobacterales</taxon>
        <taxon>Roseobacteraceae</taxon>
        <taxon>Roseovarius</taxon>
    </lineage>
</organism>
<name>A0A1M6YZQ9_9RHOB</name>
<proteinExistence type="predicted"/>
<accession>A0A1M6YZQ9</accession>
<reference evidence="2" key="1">
    <citation type="submission" date="2016-11" db="EMBL/GenBank/DDBJ databases">
        <authorList>
            <person name="Varghese N."/>
            <person name="Submissions S."/>
        </authorList>
    </citation>
    <scope>NUCLEOTIDE SEQUENCE [LARGE SCALE GENOMIC DNA]</scope>
    <source>
        <strain evidence="2">DSM 29327</strain>
    </source>
</reference>
<dbReference type="STRING" id="1054996.SAMN05444414_108100"/>
<dbReference type="RefSeq" id="WP_245813430.1">
    <property type="nucleotide sequence ID" value="NZ_FRBN01000008.1"/>
</dbReference>
<evidence type="ECO:0000313" key="1">
    <source>
        <dbReference type="EMBL" id="SHL23781.1"/>
    </source>
</evidence>
<keyword evidence="2" id="KW-1185">Reference proteome</keyword>